<sequence length="389" mass="45121">MTGTINVSTKTKILVISIFIILFLAIVTLIGTIIAVNSINKSNIENYKTDIYLKTQTELQNYVQVTIQTIESFYQRTSKEKIKQEVQEHLIEQMGLLFSILEETYKNHKNTMNKQQLKQHLLKTIKASKYGENGYFWVNDFKGIMLMHPIQTELNNKNLIKMKDETGKELFKAFIHVASTNKEGFVDYLWPKPGFEKAQDKISFIKVFKPFNWIIGTGDYVEDVTKKLQDEALKTISQIKYGENGYFWINTSEPRMVMHPIFKELNGKNLSEFKDKEGQKIFLEFATLANKKEEGGLVLYSWPKPGEDEPKPKFSYVKKFEPWDWIVGTGAYIDDVETKIKNMEEKSQKSLQIITIISAIIFVIVLIVLSLITLALSTRRDNKNFNDEY</sequence>
<dbReference type="InterPro" id="IPR004010">
    <property type="entry name" value="Double_Cache_2"/>
</dbReference>
<dbReference type="InterPro" id="IPR033480">
    <property type="entry name" value="sCache_2"/>
</dbReference>
<evidence type="ECO:0000256" key="5">
    <source>
        <dbReference type="ARBA" id="ARBA00023136"/>
    </source>
</evidence>
<feature type="transmembrane region" description="Helical" evidence="6">
    <location>
        <begin position="12"/>
        <end position="36"/>
    </location>
</feature>
<evidence type="ECO:0000313" key="8">
    <source>
        <dbReference type="EMBL" id="RXK16652.1"/>
    </source>
</evidence>
<feature type="transmembrane region" description="Helical" evidence="6">
    <location>
        <begin position="353"/>
        <end position="376"/>
    </location>
</feature>
<proteinExistence type="predicted"/>
<comment type="caution">
    <text evidence="8">The sequence shown here is derived from an EMBL/GenBank/DDBJ whole genome shotgun (WGS) entry which is preliminary data.</text>
</comment>
<evidence type="ECO:0000256" key="1">
    <source>
        <dbReference type="ARBA" id="ARBA00004651"/>
    </source>
</evidence>
<dbReference type="AlphaFoldDB" id="A0AAX2AI21"/>
<evidence type="ECO:0000256" key="4">
    <source>
        <dbReference type="ARBA" id="ARBA00022989"/>
    </source>
</evidence>
<evidence type="ECO:0000259" key="7">
    <source>
        <dbReference type="SMART" id="SM01049"/>
    </source>
</evidence>
<keyword evidence="3 6" id="KW-0812">Transmembrane</keyword>
<accession>A0AAX2AI21</accession>
<evidence type="ECO:0000313" key="9">
    <source>
        <dbReference type="Proteomes" id="UP000290092"/>
    </source>
</evidence>
<keyword evidence="5 6" id="KW-0472">Membrane</keyword>
<name>A0AAX2AI21_9BACT</name>
<dbReference type="GO" id="GO:0005886">
    <property type="term" value="C:plasma membrane"/>
    <property type="evidence" value="ECO:0007669"/>
    <property type="project" value="UniProtKB-SubCell"/>
</dbReference>
<keyword evidence="9" id="KW-1185">Reference proteome</keyword>
<feature type="domain" description="Single Cache" evidence="7">
    <location>
        <begin position="211"/>
        <end position="283"/>
    </location>
</feature>
<feature type="domain" description="Single Cache" evidence="7">
    <location>
        <begin position="48"/>
        <end position="172"/>
    </location>
</feature>
<evidence type="ECO:0000256" key="6">
    <source>
        <dbReference type="SAM" id="Phobius"/>
    </source>
</evidence>
<dbReference type="Proteomes" id="UP000290092">
    <property type="component" value="Unassembled WGS sequence"/>
</dbReference>
<reference evidence="8 9" key="1">
    <citation type="submission" date="2017-09" db="EMBL/GenBank/DDBJ databases">
        <title>Genomics of the genus Arcobacter.</title>
        <authorList>
            <person name="Perez-Cataluna A."/>
            <person name="Figueras M.J."/>
            <person name="Salas-Masso N."/>
        </authorList>
    </citation>
    <scope>NUCLEOTIDE SEQUENCE [LARGE SCALE GENOMIC DNA]</scope>
    <source>
        <strain evidence="8 9">CECT 7386</strain>
    </source>
</reference>
<dbReference type="RefSeq" id="WP_114841464.1">
    <property type="nucleotide sequence ID" value="NZ_CP031219.1"/>
</dbReference>
<protein>
    <recommendedName>
        <fullName evidence="7">Single Cache domain-containing protein</fullName>
    </recommendedName>
</protein>
<keyword evidence="2" id="KW-1003">Cell membrane</keyword>
<dbReference type="KEGG" id="amyt:AMYT_1011"/>
<gene>
    <name evidence="8" type="ORF">CP985_02610</name>
</gene>
<dbReference type="SMART" id="SM01049">
    <property type="entry name" value="Cache_2"/>
    <property type="match status" value="2"/>
</dbReference>
<evidence type="ECO:0000256" key="2">
    <source>
        <dbReference type="ARBA" id="ARBA00022475"/>
    </source>
</evidence>
<evidence type="ECO:0000256" key="3">
    <source>
        <dbReference type="ARBA" id="ARBA00022692"/>
    </source>
</evidence>
<dbReference type="EMBL" id="NXID01000005">
    <property type="protein sequence ID" value="RXK16652.1"/>
    <property type="molecule type" value="Genomic_DNA"/>
</dbReference>
<dbReference type="Gene3D" id="3.30.450.20">
    <property type="entry name" value="PAS domain"/>
    <property type="match status" value="2"/>
</dbReference>
<comment type="subcellular location">
    <subcellularLocation>
        <location evidence="1">Cell membrane</location>
        <topology evidence="1">Multi-pass membrane protein</topology>
    </subcellularLocation>
</comment>
<organism evidence="8 9">
    <name type="scientific">Malaciobacter mytili LMG 24559</name>
    <dbReference type="NCBI Taxonomy" id="1032238"/>
    <lineage>
        <taxon>Bacteria</taxon>
        <taxon>Pseudomonadati</taxon>
        <taxon>Campylobacterota</taxon>
        <taxon>Epsilonproteobacteria</taxon>
        <taxon>Campylobacterales</taxon>
        <taxon>Arcobacteraceae</taxon>
        <taxon>Malaciobacter</taxon>
    </lineage>
</organism>
<dbReference type="Pfam" id="PF08269">
    <property type="entry name" value="dCache_2"/>
    <property type="match status" value="1"/>
</dbReference>
<keyword evidence="4 6" id="KW-1133">Transmembrane helix</keyword>